<reference evidence="3" key="1">
    <citation type="journal article" date="2024" name="Gigascience">
        <title>Chromosome-level genome of the poultry shaft louse Menopon gallinae provides insight into the host-switching and adaptive evolution of parasitic lice.</title>
        <authorList>
            <person name="Xu Y."/>
            <person name="Ma L."/>
            <person name="Liu S."/>
            <person name="Liang Y."/>
            <person name="Liu Q."/>
            <person name="He Z."/>
            <person name="Tian L."/>
            <person name="Duan Y."/>
            <person name="Cai W."/>
            <person name="Li H."/>
            <person name="Song F."/>
        </authorList>
    </citation>
    <scope>NUCLEOTIDE SEQUENCE</scope>
    <source>
        <strain evidence="3">Cailab_2023a</strain>
    </source>
</reference>
<organism evidence="3">
    <name type="scientific">Menopon gallinae</name>
    <name type="common">poultry shaft louse</name>
    <dbReference type="NCBI Taxonomy" id="328185"/>
    <lineage>
        <taxon>Eukaryota</taxon>
        <taxon>Metazoa</taxon>
        <taxon>Ecdysozoa</taxon>
        <taxon>Arthropoda</taxon>
        <taxon>Hexapoda</taxon>
        <taxon>Insecta</taxon>
        <taxon>Pterygota</taxon>
        <taxon>Neoptera</taxon>
        <taxon>Paraneoptera</taxon>
        <taxon>Psocodea</taxon>
        <taxon>Troctomorpha</taxon>
        <taxon>Phthiraptera</taxon>
        <taxon>Amblycera</taxon>
        <taxon>Menoponidae</taxon>
        <taxon>Menopon</taxon>
    </lineage>
</organism>
<dbReference type="InterPro" id="IPR036236">
    <property type="entry name" value="Znf_C2H2_sf"/>
</dbReference>
<feature type="domain" description="C2H2-type" evidence="1">
    <location>
        <begin position="312"/>
        <end position="336"/>
    </location>
</feature>
<accession>A0AAW2HC75</accession>
<evidence type="ECO:0008006" key="4">
    <source>
        <dbReference type="Google" id="ProtNLM"/>
    </source>
</evidence>
<evidence type="ECO:0000313" key="3">
    <source>
        <dbReference type="EMBL" id="KAL0267146.1"/>
    </source>
</evidence>
<dbReference type="SUPFAM" id="SSF57667">
    <property type="entry name" value="beta-beta-alpha zinc fingers"/>
    <property type="match status" value="4"/>
</dbReference>
<feature type="domain" description="C2H2-type" evidence="1">
    <location>
        <begin position="161"/>
        <end position="185"/>
    </location>
</feature>
<sequence length="349" mass="39656">MLNPTDGFYGTGTATCDQNKGDLREKDNTSVNDSQIAKSSQHTVLPYIKDGFEHPNVKTDSTGKWVDKRRRINTAPYQSNLRQYQIGKNWNLPKELKDLFTPLKCNLCHCAMGSTITAKDHYEGKKHISNIKKWMSEHPEYSEQYSVLELSQPKIVDPERLYCKFCDVMMSSEQQAQSHYVGKKHQSVMNSGVMKNAFLNPSTGQWERCKSIIDDGRFGIGSSFLKGEIRPKETTSGQKFFCDICQVPCPSQITFNDHLAGAKHIKRMTLLMQNGQSSPALKDNILEDVIKNDKKVPSLSDLSIYRTPSGKYYCHSCDVRVNSPIQFLQHCDSRKHKHKSSLSANRAHK</sequence>
<protein>
    <recommendedName>
        <fullName evidence="4">Matrin-type domain-containing protein</fullName>
    </recommendedName>
</protein>
<dbReference type="AlphaFoldDB" id="A0AAW2HC75"/>
<dbReference type="PANTHER" id="PTHR46786:SF1">
    <property type="entry name" value="ZINC FINGER MATRIN-TYPE PROTEIN 3"/>
    <property type="match status" value="1"/>
</dbReference>
<dbReference type="EMBL" id="JARGDH010000005">
    <property type="protein sequence ID" value="KAL0267146.1"/>
    <property type="molecule type" value="Genomic_DNA"/>
</dbReference>
<dbReference type="GO" id="GO:0003676">
    <property type="term" value="F:nucleic acid binding"/>
    <property type="evidence" value="ECO:0007669"/>
    <property type="project" value="InterPro"/>
</dbReference>
<dbReference type="SMART" id="SM00451">
    <property type="entry name" value="ZnF_U1"/>
    <property type="match status" value="4"/>
</dbReference>
<feature type="domain" description="C2H2-type" evidence="1">
    <location>
        <begin position="240"/>
        <end position="264"/>
    </location>
</feature>
<feature type="domain" description="U1-type" evidence="2">
    <location>
        <begin position="158"/>
        <end position="192"/>
    </location>
</feature>
<dbReference type="Pfam" id="PF12874">
    <property type="entry name" value="zf-met"/>
    <property type="match status" value="4"/>
</dbReference>
<feature type="domain" description="U1-type" evidence="2">
    <location>
        <begin position="237"/>
        <end position="271"/>
    </location>
</feature>
<feature type="domain" description="U1-type" evidence="2">
    <location>
        <begin position="309"/>
        <end position="343"/>
    </location>
</feature>
<name>A0AAW2HC75_9NEOP</name>
<dbReference type="PANTHER" id="PTHR46786">
    <property type="entry name" value="ZINC FINGER MATRIN-TYPE PROTEIN 3"/>
    <property type="match status" value="1"/>
</dbReference>
<dbReference type="InterPro" id="IPR052644">
    <property type="entry name" value="ZMAT3"/>
</dbReference>
<dbReference type="Gene3D" id="3.30.160.60">
    <property type="entry name" value="Classic Zinc Finger"/>
    <property type="match status" value="4"/>
</dbReference>
<evidence type="ECO:0000259" key="2">
    <source>
        <dbReference type="SMART" id="SM00451"/>
    </source>
</evidence>
<evidence type="ECO:0000259" key="1">
    <source>
        <dbReference type="SMART" id="SM00355"/>
    </source>
</evidence>
<dbReference type="SMART" id="SM00355">
    <property type="entry name" value="ZnF_C2H2"/>
    <property type="match status" value="4"/>
</dbReference>
<dbReference type="InterPro" id="IPR003604">
    <property type="entry name" value="Matrin/U1-like-C_Znf_C2H2"/>
</dbReference>
<feature type="domain" description="U1-type" evidence="2">
    <location>
        <begin position="100"/>
        <end position="134"/>
    </location>
</feature>
<gene>
    <name evidence="3" type="ORF">PYX00_009496</name>
</gene>
<dbReference type="GO" id="GO:0008270">
    <property type="term" value="F:zinc ion binding"/>
    <property type="evidence" value="ECO:0007669"/>
    <property type="project" value="InterPro"/>
</dbReference>
<dbReference type="InterPro" id="IPR013087">
    <property type="entry name" value="Znf_C2H2_type"/>
</dbReference>
<feature type="domain" description="C2H2-type" evidence="1">
    <location>
        <begin position="103"/>
        <end position="127"/>
    </location>
</feature>
<proteinExistence type="predicted"/>
<comment type="caution">
    <text evidence="3">The sequence shown here is derived from an EMBL/GenBank/DDBJ whole genome shotgun (WGS) entry which is preliminary data.</text>
</comment>